<gene>
    <name evidence="1" type="ORF">C9J01_14285</name>
</gene>
<dbReference type="EMBL" id="PYMB01000005">
    <property type="protein sequence ID" value="PSW12338.1"/>
    <property type="molecule type" value="Genomic_DNA"/>
</dbReference>
<reference evidence="1 2" key="1">
    <citation type="submission" date="2018-03" db="EMBL/GenBank/DDBJ databases">
        <title>Whole genome sequencing of Histamine producing bacteria.</title>
        <authorList>
            <person name="Butler K."/>
        </authorList>
    </citation>
    <scope>NUCLEOTIDE SEQUENCE [LARGE SCALE GENOMIC DNA]</scope>
    <source>
        <strain evidence="1 2">DSM 19138</strain>
    </source>
</reference>
<evidence type="ECO:0000313" key="2">
    <source>
        <dbReference type="Proteomes" id="UP000241346"/>
    </source>
</evidence>
<protein>
    <submittedName>
        <fullName evidence="1">Uncharacterized protein</fullName>
    </submittedName>
</protein>
<organism evidence="1 2">
    <name type="scientific">Photobacterium rosenbergii</name>
    <dbReference type="NCBI Taxonomy" id="294936"/>
    <lineage>
        <taxon>Bacteria</taxon>
        <taxon>Pseudomonadati</taxon>
        <taxon>Pseudomonadota</taxon>
        <taxon>Gammaproteobacteria</taxon>
        <taxon>Vibrionales</taxon>
        <taxon>Vibrionaceae</taxon>
        <taxon>Photobacterium</taxon>
    </lineage>
</organism>
<dbReference type="RefSeq" id="WP_107298828.1">
    <property type="nucleotide sequence ID" value="NZ_PYMB01000005.1"/>
</dbReference>
<evidence type="ECO:0000313" key="1">
    <source>
        <dbReference type="EMBL" id="PSW12338.1"/>
    </source>
</evidence>
<proteinExistence type="predicted"/>
<dbReference type="AlphaFoldDB" id="A0A2T3NDR9"/>
<dbReference type="OrthoDB" id="5880517at2"/>
<name>A0A2T3NDR9_9GAMM</name>
<comment type="caution">
    <text evidence="1">The sequence shown here is derived from an EMBL/GenBank/DDBJ whole genome shotgun (WGS) entry which is preliminary data.</text>
</comment>
<dbReference type="Proteomes" id="UP000241346">
    <property type="component" value="Unassembled WGS sequence"/>
</dbReference>
<sequence>MSTEKYTLCWDDNSIPHRLWLEPEGTSSRLVMEVIKDVTPEILSVTLPFSPQTVAERWGGSAIPVSPAFDDGRLFTQTRVLFNLPTGCVLWTVTHIMQPNGKKMSADKLAFIPNLRANEQSLQALWSSIE</sequence>
<accession>A0A2T3NDR9</accession>